<keyword evidence="2" id="KW-1185">Reference proteome</keyword>
<name>A0A8B7ZUF1_ACAPL</name>
<evidence type="ECO:0000313" key="2">
    <source>
        <dbReference type="Proteomes" id="UP000694845"/>
    </source>
</evidence>
<dbReference type="AlphaFoldDB" id="A0A8B7ZUF1"/>
<sequence>MASTATDVVVKAVEGIKQDAGSNVSLLQRPPLGKQVGQQEKCPCKHQASSAPLTHAAGLGTAQLLFEPTPPSHKKPPRAVSPHVRKIQSAKARLVPSSSSSNVKDDAILPKGGVLDRQRPNSAHVPQRERGNRHRPGSAIGNRPVPKQFLTLETNQQRSIPDSSGKQGAENTKKAVCESEDVEIKRWKERRKDKPEKTERTIPEGIAQLRPWLTEDVPVDWCGVDASSCLIFLPSLCQQLDDLPIVPPIQHSEDVLPHTVIPPPPKPFDPKKLFHYNVEKHIPPEPTYESRSQTRTRRGIYAADGSLLYDEEKYSVNRTEEIIRKEIEDLENLLHGIGNADSSNVMVQYQADISKLQWTVKDTLVKCYQIESHFQKDKPEEQPDLFGLRAYIKEKEAILNQIRARREACMMELERLESEVGMTMQSQVLQAFRRL</sequence>
<dbReference type="Proteomes" id="UP000694845">
    <property type="component" value="Unplaced"/>
</dbReference>
<dbReference type="OrthoDB" id="10045556at2759"/>
<gene>
    <name evidence="3" type="primary">LOC110988839</name>
</gene>
<feature type="compositionally biased region" description="Basic residues" evidence="1">
    <location>
        <begin position="72"/>
        <end position="88"/>
    </location>
</feature>
<evidence type="ECO:0000256" key="1">
    <source>
        <dbReference type="SAM" id="MobiDB-lite"/>
    </source>
</evidence>
<feature type="compositionally biased region" description="Basic and acidic residues" evidence="1">
    <location>
        <begin position="103"/>
        <end position="119"/>
    </location>
</feature>
<feature type="region of interest" description="Disordered" evidence="1">
    <location>
        <begin position="65"/>
        <end position="178"/>
    </location>
</feature>
<feature type="compositionally biased region" description="Polar residues" evidence="1">
    <location>
        <begin position="151"/>
        <end position="170"/>
    </location>
</feature>
<evidence type="ECO:0000313" key="3">
    <source>
        <dbReference type="RefSeq" id="XP_022108420.1"/>
    </source>
</evidence>
<proteinExistence type="predicted"/>
<protein>
    <submittedName>
        <fullName evidence="3">Uncharacterized protein LOC110988839 isoform X1</fullName>
    </submittedName>
</protein>
<accession>A0A8B7ZUF1</accession>
<reference evidence="3" key="1">
    <citation type="submission" date="2025-08" db="UniProtKB">
        <authorList>
            <consortium name="RefSeq"/>
        </authorList>
    </citation>
    <scope>IDENTIFICATION</scope>
</reference>
<organism evidence="2 3">
    <name type="scientific">Acanthaster planci</name>
    <name type="common">Crown-of-thorns starfish</name>
    <dbReference type="NCBI Taxonomy" id="133434"/>
    <lineage>
        <taxon>Eukaryota</taxon>
        <taxon>Metazoa</taxon>
        <taxon>Echinodermata</taxon>
        <taxon>Eleutherozoa</taxon>
        <taxon>Asterozoa</taxon>
        <taxon>Asteroidea</taxon>
        <taxon>Valvatacea</taxon>
        <taxon>Valvatida</taxon>
        <taxon>Acanthasteridae</taxon>
        <taxon>Acanthaster</taxon>
    </lineage>
</organism>
<dbReference type="GeneID" id="110988839"/>
<dbReference type="KEGG" id="aplc:110988839"/>
<dbReference type="RefSeq" id="XP_022108420.1">
    <property type="nucleotide sequence ID" value="XM_022252728.1"/>
</dbReference>